<evidence type="ECO:0000313" key="2">
    <source>
        <dbReference type="Proteomes" id="UP000607653"/>
    </source>
</evidence>
<comment type="caution">
    <text evidence="1">The sequence shown here is derived from an EMBL/GenBank/DDBJ whole genome shotgun (WGS) entry which is preliminary data.</text>
</comment>
<proteinExistence type="predicted"/>
<dbReference type="AlphaFoldDB" id="A0A822Z7T4"/>
<dbReference type="EMBL" id="DUZY01000005">
    <property type="protein sequence ID" value="DAD39525.1"/>
    <property type="molecule type" value="Genomic_DNA"/>
</dbReference>
<keyword evidence="2" id="KW-1185">Reference proteome</keyword>
<protein>
    <submittedName>
        <fullName evidence="1">Uncharacterized protein</fullName>
    </submittedName>
</protein>
<reference evidence="1 2" key="1">
    <citation type="journal article" date="2020" name="Mol. Biol. Evol.">
        <title>Distinct Expression and Methylation Patterns for Genes with Different Fates following a Single Whole-Genome Duplication in Flowering Plants.</title>
        <authorList>
            <person name="Shi T."/>
            <person name="Rahmani R.S."/>
            <person name="Gugger P.F."/>
            <person name="Wang M."/>
            <person name="Li H."/>
            <person name="Zhang Y."/>
            <person name="Li Z."/>
            <person name="Wang Q."/>
            <person name="Van de Peer Y."/>
            <person name="Marchal K."/>
            <person name="Chen J."/>
        </authorList>
    </citation>
    <scope>NUCLEOTIDE SEQUENCE [LARGE SCALE GENOMIC DNA]</scope>
    <source>
        <tissue evidence="1">Leaf</tissue>
    </source>
</reference>
<evidence type="ECO:0000313" key="1">
    <source>
        <dbReference type="EMBL" id="DAD39525.1"/>
    </source>
</evidence>
<organism evidence="1 2">
    <name type="scientific">Nelumbo nucifera</name>
    <name type="common">Sacred lotus</name>
    <dbReference type="NCBI Taxonomy" id="4432"/>
    <lineage>
        <taxon>Eukaryota</taxon>
        <taxon>Viridiplantae</taxon>
        <taxon>Streptophyta</taxon>
        <taxon>Embryophyta</taxon>
        <taxon>Tracheophyta</taxon>
        <taxon>Spermatophyta</taxon>
        <taxon>Magnoliopsida</taxon>
        <taxon>Proteales</taxon>
        <taxon>Nelumbonaceae</taxon>
        <taxon>Nelumbo</taxon>
    </lineage>
</organism>
<dbReference type="Proteomes" id="UP000607653">
    <property type="component" value="Unassembled WGS sequence"/>
</dbReference>
<sequence>MYVLADSQVVALDWNNGLLFTRSQPYQQWIEEIVRLNRRKEDCTNRLQPYWITSYHYIICECLQTYSGLDGELIKKPGKSSCSSIMYFQRCLQATRVFRPPAVDSVSSLQHWTNASKDTIRDI</sequence>
<gene>
    <name evidence="1" type="ORF">HUJ06_013848</name>
</gene>
<name>A0A822Z7T4_NELNU</name>
<accession>A0A822Z7T4</accession>